<keyword evidence="1" id="KW-0472">Membrane</keyword>
<keyword evidence="1" id="KW-1133">Transmembrane helix</keyword>
<dbReference type="Proteomes" id="UP000320811">
    <property type="component" value="Unassembled WGS sequence"/>
</dbReference>
<dbReference type="AlphaFoldDB" id="A0A561PL83"/>
<accession>A0A561PL83</accession>
<gene>
    <name evidence="2" type="ORF">FHW36_10663</name>
</gene>
<comment type="caution">
    <text evidence="2">The sequence shown here is derived from an EMBL/GenBank/DDBJ whole genome shotgun (WGS) entry which is preliminary data.</text>
</comment>
<proteinExistence type="predicted"/>
<reference evidence="2 3" key="1">
    <citation type="submission" date="2019-06" db="EMBL/GenBank/DDBJ databases">
        <title>Sorghum-associated microbial communities from plants grown in Nebraska, USA.</title>
        <authorList>
            <person name="Schachtman D."/>
        </authorList>
    </citation>
    <scope>NUCLEOTIDE SEQUENCE [LARGE SCALE GENOMIC DNA]</scope>
    <source>
        <strain evidence="2 3">1209</strain>
    </source>
</reference>
<feature type="transmembrane region" description="Helical" evidence="1">
    <location>
        <begin position="6"/>
        <end position="23"/>
    </location>
</feature>
<evidence type="ECO:0000256" key="1">
    <source>
        <dbReference type="SAM" id="Phobius"/>
    </source>
</evidence>
<protein>
    <submittedName>
        <fullName evidence="2">Uncharacterized protein</fullName>
    </submittedName>
</protein>
<evidence type="ECO:0000313" key="2">
    <source>
        <dbReference type="EMBL" id="TWF38840.1"/>
    </source>
</evidence>
<name>A0A561PL83_9BACT</name>
<organism evidence="2 3">
    <name type="scientific">Chitinophaga polysaccharea</name>
    <dbReference type="NCBI Taxonomy" id="1293035"/>
    <lineage>
        <taxon>Bacteria</taxon>
        <taxon>Pseudomonadati</taxon>
        <taxon>Bacteroidota</taxon>
        <taxon>Chitinophagia</taxon>
        <taxon>Chitinophagales</taxon>
        <taxon>Chitinophagaceae</taxon>
        <taxon>Chitinophaga</taxon>
    </lineage>
</organism>
<sequence length="95" mass="10864">MHKVLLHIAGPACLALIFIESGIPHWVKMRIWGRDAYKHRLKPFDCQMCMGWWLGLISGYLETEQAFSIYTCMQVVFIGAMSSVLAVLLYKTISK</sequence>
<feature type="transmembrane region" description="Helical" evidence="1">
    <location>
        <begin position="67"/>
        <end position="90"/>
    </location>
</feature>
<keyword evidence="3" id="KW-1185">Reference proteome</keyword>
<keyword evidence="1" id="KW-0812">Transmembrane</keyword>
<evidence type="ECO:0000313" key="3">
    <source>
        <dbReference type="Proteomes" id="UP000320811"/>
    </source>
</evidence>
<dbReference type="EMBL" id="VIWO01000006">
    <property type="protein sequence ID" value="TWF38840.1"/>
    <property type="molecule type" value="Genomic_DNA"/>
</dbReference>